<accession>A0A7S3DD21</accession>
<keyword evidence="5" id="KW-0378">Hydrolase</keyword>
<reference evidence="10" key="1">
    <citation type="submission" date="2021-01" db="EMBL/GenBank/DDBJ databases">
        <authorList>
            <person name="Corre E."/>
            <person name="Pelletier E."/>
            <person name="Niang G."/>
            <person name="Scheremetjew M."/>
            <person name="Finn R."/>
            <person name="Kale V."/>
            <person name="Holt S."/>
            <person name="Cochrane G."/>
            <person name="Meng A."/>
            <person name="Brown T."/>
            <person name="Cohen L."/>
        </authorList>
    </citation>
    <scope>NUCLEOTIDE SEQUENCE</scope>
    <source>
        <strain evidence="10">NIES-2562</strain>
    </source>
</reference>
<dbReference type="EC" id="3.1.2.22" evidence="2"/>
<dbReference type="AlphaFoldDB" id="A0A7S3DD21"/>
<dbReference type="PRINTS" id="PR00414">
    <property type="entry name" value="PPTHIESTRASE"/>
</dbReference>
<evidence type="ECO:0000313" key="10">
    <source>
        <dbReference type="EMBL" id="CAE0253638.1"/>
    </source>
</evidence>
<dbReference type="SUPFAM" id="SSF53474">
    <property type="entry name" value="alpha/beta-Hydrolases"/>
    <property type="match status" value="1"/>
</dbReference>
<dbReference type="Pfam" id="PF02089">
    <property type="entry name" value="Palm_thioest"/>
    <property type="match status" value="1"/>
</dbReference>
<evidence type="ECO:0000256" key="3">
    <source>
        <dbReference type="ARBA" id="ARBA00014212"/>
    </source>
</evidence>
<evidence type="ECO:0000256" key="6">
    <source>
        <dbReference type="ARBA" id="ARBA00023157"/>
    </source>
</evidence>
<dbReference type="InterPro" id="IPR002472">
    <property type="entry name" value="Palm_thioest"/>
</dbReference>
<name>A0A7S3DD21_9EUKA</name>
<dbReference type="PANTHER" id="PTHR11247:SF8">
    <property type="entry name" value="PALMITOYL-PROTEIN THIOESTERASE 1"/>
    <property type="match status" value="1"/>
</dbReference>
<evidence type="ECO:0000256" key="7">
    <source>
        <dbReference type="ARBA" id="ARBA00023180"/>
    </source>
</evidence>
<keyword evidence="7" id="KW-0325">Glycoprotein</keyword>
<keyword evidence="4 9" id="KW-0732">Signal</keyword>
<evidence type="ECO:0000256" key="5">
    <source>
        <dbReference type="ARBA" id="ARBA00022801"/>
    </source>
</evidence>
<dbReference type="Gene3D" id="3.40.50.1820">
    <property type="entry name" value="alpha/beta hydrolase"/>
    <property type="match status" value="1"/>
</dbReference>
<gene>
    <name evidence="10" type="ORF">PBIL07802_LOCUS15873</name>
</gene>
<dbReference type="PROSITE" id="PS51257">
    <property type="entry name" value="PROKAR_LIPOPROTEIN"/>
    <property type="match status" value="1"/>
</dbReference>
<protein>
    <recommendedName>
        <fullName evidence="3">Palmitoyl-protein thioesterase 1</fullName>
        <ecNumber evidence="2">3.1.2.22</ecNumber>
    </recommendedName>
    <alternativeName>
        <fullName evidence="8">Palmitoyl-protein hydrolase 1</fullName>
    </alternativeName>
</protein>
<evidence type="ECO:0000256" key="8">
    <source>
        <dbReference type="ARBA" id="ARBA00031934"/>
    </source>
</evidence>
<dbReference type="InterPro" id="IPR029058">
    <property type="entry name" value="AB_hydrolase_fold"/>
</dbReference>
<evidence type="ECO:0000256" key="9">
    <source>
        <dbReference type="SAM" id="SignalP"/>
    </source>
</evidence>
<evidence type="ECO:0000256" key="1">
    <source>
        <dbReference type="ARBA" id="ARBA00010758"/>
    </source>
</evidence>
<dbReference type="PANTHER" id="PTHR11247">
    <property type="entry name" value="PALMITOYL-PROTEIN THIOESTERASE/DOLICHYLDIPHOSPHATASE 1"/>
    <property type="match status" value="1"/>
</dbReference>
<comment type="similarity">
    <text evidence="1">Belongs to the palmitoyl-protein thioesterase family.</text>
</comment>
<dbReference type="GO" id="GO:0005764">
    <property type="term" value="C:lysosome"/>
    <property type="evidence" value="ECO:0007669"/>
    <property type="project" value="TreeGrafter"/>
</dbReference>
<keyword evidence="6" id="KW-1015">Disulfide bond</keyword>
<feature type="chain" id="PRO_5030923777" description="Palmitoyl-protein thioesterase 1" evidence="9">
    <location>
        <begin position="20"/>
        <end position="295"/>
    </location>
</feature>
<evidence type="ECO:0000256" key="2">
    <source>
        <dbReference type="ARBA" id="ARBA00012423"/>
    </source>
</evidence>
<dbReference type="GO" id="GO:0008474">
    <property type="term" value="F:palmitoyl-(protein) hydrolase activity"/>
    <property type="evidence" value="ECO:0007669"/>
    <property type="project" value="UniProtKB-EC"/>
</dbReference>
<feature type="signal peptide" evidence="9">
    <location>
        <begin position="1"/>
        <end position="19"/>
    </location>
</feature>
<dbReference type="FunFam" id="3.40.50.1820:FF:000107">
    <property type="entry name" value="Palmitoyl-protein thioesterase 1"/>
    <property type="match status" value="1"/>
</dbReference>
<dbReference type="GO" id="GO:0006898">
    <property type="term" value="P:receptor-mediated endocytosis"/>
    <property type="evidence" value="ECO:0007669"/>
    <property type="project" value="TreeGrafter"/>
</dbReference>
<dbReference type="EMBL" id="HBIB01024208">
    <property type="protein sequence ID" value="CAE0253638.1"/>
    <property type="molecule type" value="Transcribed_RNA"/>
</dbReference>
<evidence type="ECO:0000256" key="4">
    <source>
        <dbReference type="ARBA" id="ARBA00022729"/>
    </source>
</evidence>
<sequence>MKSAAAFALLAALLCSCSATLPVVLWHGMGDTCCNPISMGSVKKMIQSKLDNVYVHSIEIGSSQSQDAMNGFFKPIDEQIKEVCDAMKADENLKGGFNAIGFSQGSQFLRAYVQRCNDPPVHNLISIGGQHQGVFGMPRCLASSGWLCDEMRKLLNMGAYVSFVQDHLVQAQYWKDPLNYDEYLSKNVFLPDINNELDDKNDQYKTNLMSLNTFVMVKFNNDTMVQPRDSEWFGFYKLGQDKEVETLQESKLYQEDYLGLQEMDKQGKLHFLATDGEHLQMPEGYFEANIIPYLQ</sequence>
<organism evidence="10">
    <name type="scientific">Palpitomonas bilix</name>
    <dbReference type="NCBI Taxonomy" id="652834"/>
    <lineage>
        <taxon>Eukaryota</taxon>
        <taxon>Eukaryota incertae sedis</taxon>
    </lineage>
</organism>
<proteinExistence type="inferred from homology"/>